<evidence type="ECO:0000313" key="2">
    <source>
        <dbReference type="EMBL" id="OGG26945.1"/>
    </source>
</evidence>
<dbReference type="Gene3D" id="3.30.460.10">
    <property type="entry name" value="Beta Polymerase, domain 2"/>
    <property type="match status" value="1"/>
</dbReference>
<reference evidence="2 3" key="1">
    <citation type="journal article" date="2016" name="Nat. Commun.">
        <title>Thousands of microbial genomes shed light on interconnected biogeochemical processes in an aquifer system.</title>
        <authorList>
            <person name="Anantharaman K."/>
            <person name="Brown C.T."/>
            <person name="Hug L.A."/>
            <person name="Sharon I."/>
            <person name="Castelle C.J."/>
            <person name="Probst A.J."/>
            <person name="Thomas B.C."/>
            <person name="Singh A."/>
            <person name="Wilkins M.J."/>
            <person name="Karaoz U."/>
            <person name="Brodie E.L."/>
            <person name="Williams K.H."/>
            <person name="Hubbard S.S."/>
            <person name="Banfield J.F."/>
        </authorList>
    </citation>
    <scope>NUCLEOTIDE SEQUENCE [LARGE SCALE GENOMIC DNA]</scope>
</reference>
<dbReference type="CDD" id="cd05403">
    <property type="entry name" value="NT_KNTase_like"/>
    <property type="match status" value="1"/>
</dbReference>
<dbReference type="Pfam" id="PF18765">
    <property type="entry name" value="Polbeta"/>
    <property type="match status" value="1"/>
</dbReference>
<dbReference type="AlphaFoldDB" id="A0A1F6AQI2"/>
<organism evidence="2 3">
    <name type="scientific">Candidatus Gottesmanbacteria bacterium RIFCSPLOWO2_01_FULL_39_12b</name>
    <dbReference type="NCBI Taxonomy" id="1798388"/>
    <lineage>
        <taxon>Bacteria</taxon>
        <taxon>Candidatus Gottesmaniibacteriota</taxon>
    </lineage>
</organism>
<dbReference type="SUPFAM" id="SSF81301">
    <property type="entry name" value="Nucleotidyltransferase"/>
    <property type="match status" value="1"/>
</dbReference>
<dbReference type="InterPro" id="IPR043519">
    <property type="entry name" value="NT_sf"/>
</dbReference>
<feature type="domain" description="Polymerase beta nucleotidyltransferase" evidence="1">
    <location>
        <begin position="9"/>
        <end position="91"/>
    </location>
</feature>
<sequence>MLDEKTINEIKKIIFKYVDGQKDKVFIFGSRATGDGRKFSDVDIGIKSTRELKGEILINIKDACEESNIPYNIDIVDFSNVSKEFSNLALKKIIKLN</sequence>
<dbReference type="Proteomes" id="UP000176609">
    <property type="component" value="Unassembled WGS sequence"/>
</dbReference>
<proteinExistence type="predicted"/>
<comment type="caution">
    <text evidence="2">The sequence shown here is derived from an EMBL/GenBank/DDBJ whole genome shotgun (WGS) entry which is preliminary data.</text>
</comment>
<accession>A0A1F6AQI2</accession>
<evidence type="ECO:0000259" key="1">
    <source>
        <dbReference type="Pfam" id="PF18765"/>
    </source>
</evidence>
<dbReference type="EMBL" id="MFJR01000007">
    <property type="protein sequence ID" value="OGG26945.1"/>
    <property type="molecule type" value="Genomic_DNA"/>
</dbReference>
<evidence type="ECO:0000313" key="3">
    <source>
        <dbReference type="Proteomes" id="UP000176609"/>
    </source>
</evidence>
<protein>
    <recommendedName>
        <fullName evidence="1">Polymerase beta nucleotidyltransferase domain-containing protein</fullName>
    </recommendedName>
</protein>
<gene>
    <name evidence="2" type="ORF">A2960_02250</name>
</gene>
<dbReference type="InterPro" id="IPR041633">
    <property type="entry name" value="Polbeta"/>
</dbReference>
<name>A0A1F6AQI2_9BACT</name>